<dbReference type="OrthoDB" id="1405469at2759"/>
<evidence type="ECO:0000313" key="10">
    <source>
        <dbReference type="Proteomes" id="UP000198287"/>
    </source>
</evidence>
<sequence>MDAMEVDPDIPVESIASWFDYLTLETFLGSGSFGYVFKAVSGQVNLSAVKVIFMDVNNQMQESETHQQDEADRRRLSREYRLMKGKKHENLVEILKSTDTPFTVEDVDVLQKIPCLQNNYDVLDDLHTYFRRAQRRTQIPTLCIQMELCGNTLRQWLNIHDESDDPKLHSVRNQIVKDMYEGLKYLHSYKIMHRDFRPENIMFSFSLMGEDFAFPVKVGDFGQCRQIHSEQTKTKTLTPEVGNVIYRAPEANFVNYGWFMIQELILLSVHIGGLENGNI</sequence>
<evidence type="ECO:0000259" key="8">
    <source>
        <dbReference type="PROSITE" id="PS50011"/>
    </source>
</evidence>
<dbReference type="PROSITE" id="PS50011">
    <property type="entry name" value="PROTEIN_KINASE_DOM"/>
    <property type="match status" value="1"/>
</dbReference>
<accession>A0A226DNJ7</accession>
<dbReference type="InterPro" id="IPR017441">
    <property type="entry name" value="Protein_kinase_ATP_BS"/>
</dbReference>
<dbReference type="EMBL" id="LNIX01000015">
    <property type="protein sequence ID" value="OXA46578.1"/>
    <property type="molecule type" value="Genomic_DNA"/>
</dbReference>
<evidence type="ECO:0000256" key="3">
    <source>
        <dbReference type="ARBA" id="ARBA00022679"/>
    </source>
</evidence>
<evidence type="ECO:0000256" key="1">
    <source>
        <dbReference type="ARBA" id="ARBA00012513"/>
    </source>
</evidence>
<gene>
    <name evidence="9" type="ORF">Fcan01_18854</name>
</gene>
<keyword evidence="2" id="KW-0723">Serine/threonine-protein kinase</keyword>
<dbReference type="STRING" id="158441.A0A226DNJ7"/>
<evidence type="ECO:0000256" key="2">
    <source>
        <dbReference type="ARBA" id="ARBA00022527"/>
    </source>
</evidence>
<dbReference type="Gene3D" id="3.30.200.20">
    <property type="entry name" value="Phosphorylase Kinase, domain 1"/>
    <property type="match status" value="1"/>
</dbReference>
<keyword evidence="6 7" id="KW-0067">ATP-binding</keyword>
<keyword evidence="5 9" id="KW-0418">Kinase</keyword>
<keyword evidence="3" id="KW-0808">Transferase</keyword>
<keyword evidence="10" id="KW-1185">Reference proteome</keyword>
<dbReference type="Gene3D" id="1.10.510.10">
    <property type="entry name" value="Transferase(Phosphotransferase) domain 1"/>
    <property type="match status" value="1"/>
</dbReference>
<comment type="caution">
    <text evidence="9">The sequence shown here is derived from an EMBL/GenBank/DDBJ whole genome shotgun (WGS) entry which is preliminary data.</text>
</comment>
<keyword evidence="4 7" id="KW-0547">Nucleotide-binding</keyword>
<dbReference type="GO" id="GO:0005737">
    <property type="term" value="C:cytoplasm"/>
    <property type="evidence" value="ECO:0007669"/>
    <property type="project" value="TreeGrafter"/>
</dbReference>
<dbReference type="PANTHER" id="PTHR11042">
    <property type="entry name" value="EUKARYOTIC TRANSLATION INITIATION FACTOR 2-ALPHA KINASE EIF2-ALPHA KINASE -RELATED"/>
    <property type="match status" value="1"/>
</dbReference>
<dbReference type="SUPFAM" id="SSF56112">
    <property type="entry name" value="Protein kinase-like (PK-like)"/>
    <property type="match status" value="1"/>
</dbReference>
<name>A0A226DNJ7_FOLCA</name>
<dbReference type="InterPro" id="IPR000719">
    <property type="entry name" value="Prot_kinase_dom"/>
</dbReference>
<evidence type="ECO:0000256" key="5">
    <source>
        <dbReference type="ARBA" id="ARBA00022777"/>
    </source>
</evidence>
<evidence type="ECO:0000256" key="4">
    <source>
        <dbReference type="ARBA" id="ARBA00022741"/>
    </source>
</evidence>
<reference evidence="9 10" key="1">
    <citation type="submission" date="2015-12" db="EMBL/GenBank/DDBJ databases">
        <title>The genome of Folsomia candida.</title>
        <authorList>
            <person name="Faddeeva A."/>
            <person name="Derks M.F."/>
            <person name="Anvar Y."/>
            <person name="Smit S."/>
            <person name="Van Straalen N."/>
            <person name="Roelofs D."/>
        </authorList>
    </citation>
    <scope>NUCLEOTIDE SEQUENCE [LARGE SCALE GENOMIC DNA]</scope>
    <source>
        <strain evidence="9 10">VU population</strain>
        <tissue evidence="9">Whole body</tissue>
    </source>
</reference>
<dbReference type="Pfam" id="PF00069">
    <property type="entry name" value="Pkinase"/>
    <property type="match status" value="1"/>
</dbReference>
<dbReference type="PROSITE" id="PS00107">
    <property type="entry name" value="PROTEIN_KINASE_ATP"/>
    <property type="match status" value="1"/>
</dbReference>
<dbReference type="CDD" id="cd00180">
    <property type="entry name" value="PKc"/>
    <property type="match status" value="1"/>
</dbReference>
<dbReference type="InterPro" id="IPR011009">
    <property type="entry name" value="Kinase-like_dom_sf"/>
</dbReference>
<proteinExistence type="predicted"/>
<dbReference type="InterPro" id="IPR008266">
    <property type="entry name" value="Tyr_kinase_AS"/>
</dbReference>
<dbReference type="InterPro" id="IPR050339">
    <property type="entry name" value="CC_SR_Kinase"/>
</dbReference>
<dbReference type="Proteomes" id="UP000198287">
    <property type="component" value="Unassembled WGS sequence"/>
</dbReference>
<feature type="binding site" evidence="7">
    <location>
        <position position="50"/>
    </location>
    <ligand>
        <name>ATP</name>
        <dbReference type="ChEBI" id="CHEBI:30616"/>
    </ligand>
</feature>
<organism evidence="9 10">
    <name type="scientific">Folsomia candida</name>
    <name type="common">Springtail</name>
    <dbReference type="NCBI Taxonomy" id="158441"/>
    <lineage>
        <taxon>Eukaryota</taxon>
        <taxon>Metazoa</taxon>
        <taxon>Ecdysozoa</taxon>
        <taxon>Arthropoda</taxon>
        <taxon>Hexapoda</taxon>
        <taxon>Collembola</taxon>
        <taxon>Entomobryomorpha</taxon>
        <taxon>Isotomoidea</taxon>
        <taxon>Isotomidae</taxon>
        <taxon>Proisotominae</taxon>
        <taxon>Folsomia</taxon>
    </lineage>
</organism>
<evidence type="ECO:0000256" key="6">
    <source>
        <dbReference type="ARBA" id="ARBA00022840"/>
    </source>
</evidence>
<dbReference type="PANTHER" id="PTHR11042:SF160">
    <property type="entry name" value="EUKARYOTIC TRANSLATION INITIATION FACTOR 2-ALPHA KINASE 1"/>
    <property type="match status" value="1"/>
</dbReference>
<dbReference type="GO" id="GO:0004694">
    <property type="term" value="F:eukaryotic translation initiation factor 2alpha kinase activity"/>
    <property type="evidence" value="ECO:0007669"/>
    <property type="project" value="TreeGrafter"/>
</dbReference>
<dbReference type="AlphaFoldDB" id="A0A226DNJ7"/>
<protein>
    <recommendedName>
        <fullName evidence="1">non-specific serine/threonine protein kinase</fullName>
        <ecNumber evidence="1">2.7.11.1</ecNumber>
    </recommendedName>
</protein>
<feature type="domain" description="Protein kinase" evidence="8">
    <location>
        <begin position="22"/>
        <end position="279"/>
    </location>
</feature>
<dbReference type="GO" id="GO:0005524">
    <property type="term" value="F:ATP binding"/>
    <property type="evidence" value="ECO:0007669"/>
    <property type="project" value="UniProtKB-UniRule"/>
</dbReference>
<dbReference type="PROSITE" id="PS00109">
    <property type="entry name" value="PROTEIN_KINASE_TYR"/>
    <property type="match status" value="1"/>
</dbReference>
<evidence type="ECO:0000256" key="7">
    <source>
        <dbReference type="PROSITE-ProRule" id="PRU10141"/>
    </source>
</evidence>
<dbReference type="GO" id="GO:0005634">
    <property type="term" value="C:nucleus"/>
    <property type="evidence" value="ECO:0007669"/>
    <property type="project" value="TreeGrafter"/>
</dbReference>
<dbReference type="EC" id="2.7.11.1" evidence="1"/>
<evidence type="ECO:0000313" key="9">
    <source>
        <dbReference type="EMBL" id="OXA46578.1"/>
    </source>
</evidence>